<evidence type="ECO:0000256" key="3">
    <source>
        <dbReference type="SAM" id="MobiDB-lite"/>
    </source>
</evidence>
<feature type="compositionally biased region" description="Gly residues" evidence="3">
    <location>
        <begin position="133"/>
        <end position="143"/>
    </location>
</feature>
<dbReference type="FunCoup" id="G8JP98">
    <property type="interactions" value="28"/>
</dbReference>
<keyword evidence="2" id="KW-0597">Phosphoprotein</keyword>
<organism evidence="4 5">
    <name type="scientific">Eremothecium cymbalariae (strain CBS 270.75 / DBVPG 7215 / KCTC 17166 / NRRL Y-17582)</name>
    <name type="common">Yeast</name>
    <dbReference type="NCBI Taxonomy" id="931890"/>
    <lineage>
        <taxon>Eukaryota</taxon>
        <taxon>Fungi</taxon>
        <taxon>Dikarya</taxon>
        <taxon>Ascomycota</taxon>
        <taxon>Saccharomycotina</taxon>
        <taxon>Saccharomycetes</taxon>
        <taxon>Saccharomycetales</taxon>
        <taxon>Saccharomycetaceae</taxon>
        <taxon>Eremothecium</taxon>
    </lineage>
</organism>
<evidence type="ECO:0000256" key="1">
    <source>
        <dbReference type="ARBA" id="ARBA00008990"/>
    </source>
</evidence>
<gene>
    <name evidence="4" type="ordered locus">Ecym_2425</name>
</gene>
<feature type="region of interest" description="Disordered" evidence="3">
    <location>
        <begin position="112"/>
        <end position="160"/>
    </location>
</feature>
<dbReference type="AlphaFoldDB" id="G8JP98"/>
<dbReference type="GeneID" id="11473089"/>
<accession>G8JP98</accession>
<dbReference type="RefSeq" id="XP_003644973.1">
    <property type="nucleotide sequence ID" value="XM_003644925.1"/>
</dbReference>
<dbReference type="EMBL" id="CP002498">
    <property type="protein sequence ID" value="AET38156.1"/>
    <property type="molecule type" value="Genomic_DNA"/>
</dbReference>
<dbReference type="OMA" id="ENICECE"/>
<dbReference type="InterPro" id="IPR031443">
    <property type="entry name" value="Mbr1"/>
</dbReference>
<dbReference type="KEGG" id="erc:Ecym_2425"/>
<dbReference type="Proteomes" id="UP000006790">
    <property type="component" value="Chromosome 2"/>
</dbReference>
<dbReference type="InParanoid" id="G8JP98"/>
<protein>
    <submittedName>
        <fullName evidence="4">Uncharacterized protein</fullName>
    </submittedName>
</protein>
<feature type="compositionally biased region" description="Polar residues" evidence="3">
    <location>
        <begin position="151"/>
        <end position="160"/>
    </location>
</feature>
<name>G8JP98_ERECY</name>
<feature type="region of interest" description="Disordered" evidence="3">
    <location>
        <begin position="314"/>
        <end position="335"/>
    </location>
</feature>
<dbReference type="eggNOG" id="ENOG502SE2X">
    <property type="taxonomic scope" value="Eukaryota"/>
</dbReference>
<dbReference type="Pfam" id="PF17058">
    <property type="entry name" value="MBR1"/>
    <property type="match status" value="1"/>
</dbReference>
<comment type="similarity">
    <text evidence="1">Belongs to the ISF1/MBR1 family.</text>
</comment>
<evidence type="ECO:0000313" key="4">
    <source>
        <dbReference type="EMBL" id="AET38156.1"/>
    </source>
</evidence>
<proteinExistence type="inferred from homology"/>
<evidence type="ECO:0000313" key="5">
    <source>
        <dbReference type="Proteomes" id="UP000006790"/>
    </source>
</evidence>
<evidence type="ECO:0000256" key="2">
    <source>
        <dbReference type="ARBA" id="ARBA00022553"/>
    </source>
</evidence>
<dbReference type="OrthoDB" id="4033526at2759"/>
<feature type="compositionally biased region" description="Low complexity" evidence="3">
    <location>
        <begin position="31"/>
        <end position="59"/>
    </location>
</feature>
<reference evidence="5" key="1">
    <citation type="journal article" date="2012" name="G3 (Bethesda)">
        <title>Pichia sorbitophila, an interspecies yeast hybrid reveals early steps of genome resolution following polyploidization.</title>
        <authorList>
            <person name="Leh Louis V."/>
            <person name="Despons L."/>
            <person name="Friedrich A."/>
            <person name="Martin T."/>
            <person name="Durrens P."/>
            <person name="Casaregola S."/>
            <person name="Neuveglise C."/>
            <person name="Fairhead C."/>
            <person name="Marck C."/>
            <person name="Cruz J.A."/>
            <person name="Straub M.L."/>
            <person name="Kugler V."/>
            <person name="Sacerdot C."/>
            <person name="Uzunov Z."/>
            <person name="Thierry A."/>
            <person name="Weiss S."/>
            <person name="Bleykasten C."/>
            <person name="De Montigny J."/>
            <person name="Jacques N."/>
            <person name="Jung P."/>
            <person name="Lemaire M."/>
            <person name="Mallet S."/>
            <person name="Morel G."/>
            <person name="Richard G.F."/>
            <person name="Sarkar A."/>
            <person name="Savel G."/>
            <person name="Schacherer J."/>
            <person name="Seret M.L."/>
            <person name="Talla E."/>
            <person name="Samson G."/>
            <person name="Jubin C."/>
            <person name="Poulain J."/>
            <person name="Vacherie B."/>
            <person name="Barbe V."/>
            <person name="Pelletier E."/>
            <person name="Sherman D.J."/>
            <person name="Westhof E."/>
            <person name="Weissenbach J."/>
            <person name="Baret P.V."/>
            <person name="Wincker P."/>
            <person name="Gaillardin C."/>
            <person name="Dujon B."/>
            <person name="Souciet J.L."/>
        </authorList>
    </citation>
    <scope>NUCLEOTIDE SEQUENCE [LARGE SCALE GENOMIC DNA]</scope>
    <source>
        <strain evidence="5">CBS 270.75 / DBVPG 7215 / KCTC 17166 / NRRL Y-17582</strain>
    </source>
</reference>
<feature type="region of interest" description="Disordered" evidence="3">
    <location>
        <begin position="25"/>
        <end position="59"/>
    </location>
</feature>
<keyword evidence="5" id="KW-1185">Reference proteome</keyword>
<sequence length="348" mass="38783">MSFDQSGTSLNSVFTMVPNTQKIQDSLQGFRLQSPQQQRPAQQVQQQQPENQRQQQYQHQQQAGNEICQCKNGMKIFERSVEDQCSDVWYSDTSDEDKSDIEEELDPLKEVEKHKHRKGRHNGAVNSCLDSKAGGGGLQGQGSGNMRKIGTSRTASCGTTSTNKKSQICSRCHRLKPVRSHSRSAFDLEELAINRPRTNSIMLQLSRQTTRQSFLDGNNTTTGSIVTHSANDGNPLDETMCRTRSRSSFTAIPTHVYSLEKYISTELDSATESFFDKDVKISDSSPTEVQSSIASPNFPSSSASISLSFASLSSNSNINDKLSPPPIFLDQRKRRKSHIEMSLSESFQ</sequence>
<dbReference type="HOGENOM" id="CLU_068492_0_0_1"/>